<accession>A0A4S4ER30</accession>
<reference evidence="13 14" key="1">
    <citation type="journal article" date="2018" name="Proc. Natl. Acad. Sci. U.S.A.">
        <title>Draft genome sequence of Camellia sinensis var. sinensis provides insights into the evolution of the tea genome and tea quality.</title>
        <authorList>
            <person name="Wei C."/>
            <person name="Yang H."/>
            <person name="Wang S."/>
            <person name="Zhao J."/>
            <person name="Liu C."/>
            <person name="Gao L."/>
            <person name="Xia E."/>
            <person name="Lu Y."/>
            <person name="Tai Y."/>
            <person name="She G."/>
            <person name="Sun J."/>
            <person name="Cao H."/>
            <person name="Tong W."/>
            <person name="Gao Q."/>
            <person name="Li Y."/>
            <person name="Deng W."/>
            <person name="Jiang X."/>
            <person name="Wang W."/>
            <person name="Chen Q."/>
            <person name="Zhang S."/>
            <person name="Li H."/>
            <person name="Wu J."/>
            <person name="Wang P."/>
            <person name="Li P."/>
            <person name="Shi C."/>
            <person name="Zheng F."/>
            <person name="Jian J."/>
            <person name="Huang B."/>
            <person name="Shan D."/>
            <person name="Shi M."/>
            <person name="Fang C."/>
            <person name="Yue Y."/>
            <person name="Li F."/>
            <person name="Li D."/>
            <person name="Wei S."/>
            <person name="Han B."/>
            <person name="Jiang C."/>
            <person name="Yin Y."/>
            <person name="Xia T."/>
            <person name="Zhang Z."/>
            <person name="Bennetzen J.L."/>
            <person name="Zhao S."/>
            <person name="Wan X."/>
        </authorList>
    </citation>
    <scope>NUCLEOTIDE SEQUENCE [LARGE SCALE GENOMIC DNA]</scope>
    <source>
        <strain evidence="14">cv. Shuchazao</strain>
        <tissue evidence="13">Leaf</tissue>
    </source>
</reference>
<feature type="transmembrane region" description="Helical" evidence="11">
    <location>
        <begin position="284"/>
        <end position="309"/>
    </location>
</feature>
<comment type="similarity">
    <text evidence="9">Belongs to the major facilitator superfamily. Phosphate:H(+) symporter (TC 2.A.1.9) family.</text>
</comment>
<keyword evidence="6" id="KW-0769">Symport</keyword>
<dbReference type="PANTHER" id="PTHR23500:SF460">
    <property type="entry name" value="SUGAR TRANSPORT PROTEIN 11"/>
    <property type="match status" value="1"/>
</dbReference>
<dbReference type="PROSITE" id="PS50850">
    <property type="entry name" value="MFS"/>
    <property type="match status" value="1"/>
</dbReference>
<evidence type="ECO:0000256" key="2">
    <source>
        <dbReference type="ARBA" id="ARBA00010992"/>
    </source>
</evidence>
<comment type="subcellular location">
    <subcellularLocation>
        <location evidence="1">Membrane</location>
        <topology evidence="1">Multi-pass membrane protein</topology>
    </subcellularLocation>
</comment>
<feature type="transmembrane region" description="Helical" evidence="11">
    <location>
        <begin position="20"/>
        <end position="39"/>
    </location>
</feature>
<keyword evidence="7 11" id="KW-1133">Transmembrane helix</keyword>
<dbReference type="InterPro" id="IPR005828">
    <property type="entry name" value="MFS_sugar_transport-like"/>
</dbReference>
<dbReference type="InterPro" id="IPR005829">
    <property type="entry name" value="Sugar_transporter_CS"/>
</dbReference>
<feature type="transmembrane region" description="Helical" evidence="11">
    <location>
        <begin position="321"/>
        <end position="342"/>
    </location>
</feature>
<dbReference type="GO" id="GO:0015145">
    <property type="term" value="F:monosaccharide transmembrane transporter activity"/>
    <property type="evidence" value="ECO:0007669"/>
    <property type="project" value="InterPro"/>
</dbReference>
<evidence type="ECO:0000256" key="8">
    <source>
        <dbReference type="ARBA" id="ARBA00023136"/>
    </source>
</evidence>
<dbReference type="FunFam" id="1.20.1250.20:FF:000002">
    <property type="entry name" value="Sugar transport protein 13"/>
    <property type="match status" value="1"/>
</dbReference>
<dbReference type="NCBIfam" id="TIGR00879">
    <property type="entry name" value="SP"/>
    <property type="match status" value="1"/>
</dbReference>
<dbReference type="InterPro" id="IPR044778">
    <property type="entry name" value="MFS_STP/MST-like_plant"/>
</dbReference>
<keyword evidence="3" id="KW-0813">Transport</keyword>
<dbReference type="CDD" id="cd17361">
    <property type="entry name" value="MFS_STP"/>
    <property type="match status" value="1"/>
</dbReference>
<feature type="transmembrane region" description="Helical" evidence="11">
    <location>
        <begin position="427"/>
        <end position="447"/>
    </location>
</feature>
<dbReference type="SUPFAM" id="SSF103473">
    <property type="entry name" value="MFS general substrate transporter"/>
    <property type="match status" value="1"/>
</dbReference>
<dbReference type="PRINTS" id="PR00171">
    <property type="entry name" value="SUGRTRNSPORT"/>
</dbReference>
<dbReference type="Gene3D" id="1.20.1250.20">
    <property type="entry name" value="MFS general substrate transporter like domains"/>
    <property type="match status" value="1"/>
</dbReference>
<keyword evidence="14" id="KW-1185">Reference proteome</keyword>
<feature type="transmembrane region" description="Helical" evidence="11">
    <location>
        <begin position="454"/>
        <end position="473"/>
    </location>
</feature>
<comment type="similarity">
    <text evidence="2">Belongs to the major facilitator superfamily. Sugar transporter (TC 2.A.1.1) family.</text>
</comment>
<dbReference type="Proteomes" id="UP000306102">
    <property type="component" value="Unassembled WGS sequence"/>
</dbReference>
<dbReference type="InterPro" id="IPR020846">
    <property type="entry name" value="MFS_dom"/>
</dbReference>
<evidence type="ECO:0000256" key="5">
    <source>
        <dbReference type="ARBA" id="ARBA00022692"/>
    </source>
</evidence>
<dbReference type="PROSITE" id="PS00216">
    <property type="entry name" value="SUGAR_TRANSPORT_1"/>
    <property type="match status" value="1"/>
</dbReference>
<evidence type="ECO:0000256" key="11">
    <source>
        <dbReference type="SAM" id="Phobius"/>
    </source>
</evidence>
<comment type="caution">
    <text evidence="13">The sequence shown here is derived from an EMBL/GenBank/DDBJ whole genome shotgun (WGS) entry which is preliminary data.</text>
</comment>
<keyword evidence="4" id="KW-0762">Sugar transport</keyword>
<proteinExistence type="inferred from homology"/>
<evidence type="ECO:0000256" key="9">
    <source>
        <dbReference type="ARBA" id="ARBA00044504"/>
    </source>
</evidence>
<dbReference type="GO" id="GO:0016020">
    <property type="term" value="C:membrane"/>
    <property type="evidence" value="ECO:0007669"/>
    <property type="project" value="UniProtKB-SubCell"/>
</dbReference>
<evidence type="ECO:0000313" key="14">
    <source>
        <dbReference type="Proteomes" id="UP000306102"/>
    </source>
</evidence>
<feature type="transmembrane region" description="Helical" evidence="11">
    <location>
        <begin position="354"/>
        <end position="375"/>
    </location>
</feature>
<dbReference type="STRING" id="542762.A0A4S4ER30"/>
<feature type="domain" description="Major facilitator superfamily (MFS) profile" evidence="12">
    <location>
        <begin position="26"/>
        <end position="477"/>
    </location>
</feature>
<keyword evidence="8 11" id="KW-0472">Membrane</keyword>
<dbReference type="Pfam" id="PF00083">
    <property type="entry name" value="Sugar_tr"/>
    <property type="match status" value="1"/>
</dbReference>
<dbReference type="AlphaFoldDB" id="A0A4S4ER30"/>
<dbReference type="PANTHER" id="PTHR23500">
    <property type="entry name" value="SOLUTE CARRIER FAMILY 2, FACILITATED GLUCOSE TRANSPORTER"/>
    <property type="match status" value="1"/>
</dbReference>
<feature type="region of interest" description="Disordered" evidence="10">
    <location>
        <begin position="669"/>
        <end position="715"/>
    </location>
</feature>
<evidence type="ECO:0000256" key="4">
    <source>
        <dbReference type="ARBA" id="ARBA00022597"/>
    </source>
</evidence>
<evidence type="ECO:0000256" key="6">
    <source>
        <dbReference type="ARBA" id="ARBA00022847"/>
    </source>
</evidence>
<feature type="transmembrane region" description="Helical" evidence="11">
    <location>
        <begin position="203"/>
        <end position="222"/>
    </location>
</feature>
<evidence type="ECO:0000256" key="10">
    <source>
        <dbReference type="SAM" id="MobiDB-lite"/>
    </source>
</evidence>
<dbReference type="EMBL" id="SDRB02002499">
    <property type="protein sequence ID" value="THG19250.1"/>
    <property type="molecule type" value="Genomic_DNA"/>
</dbReference>
<evidence type="ECO:0000259" key="12">
    <source>
        <dbReference type="PROSITE" id="PS50850"/>
    </source>
</evidence>
<dbReference type="InterPro" id="IPR036259">
    <property type="entry name" value="MFS_trans_sf"/>
</dbReference>
<evidence type="ECO:0000313" key="13">
    <source>
        <dbReference type="EMBL" id="THG19250.1"/>
    </source>
</evidence>
<evidence type="ECO:0000256" key="3">
    <source>
        <dbReference type="ARBA" id="ARBA00022448"/>
    </source>
</evidence>
<dbReference type="InterPro" id="IPR003663">
    <property type="entry name" value="Sugar/inositol_transpt"/>
</dbReference>
<name>A0A4S4ER30_CAMSN</name>
<dbReference type="PROSITE" id="PS00217">
    <property type="entry name" value="SUGAR_TRANSPORT_2"/>
    <property type="match status" value="1"/>
</dbReference>
<evidence type="ECO:0000256" key="1">
    <source>
        <dbReference type="ARBA" id="ARBA00004141"/>
    </source>
</evidence>
<sequence length="795" mass="86583">MAGGGVVSHGGSGEYEGRVTGFVVITCLVAATGGLIFGYDIGISGGVTSMDQFLQKFFPDVYEKEKNAIAGNQYCKFNSHLLTLFTSSLYLAALIASFFAAATTRAFGRKISMVVGGTIFLIGAILNGAAQNVLMLIIGRLLLGVGIGYANQSVPVYLAEMAPAKIRGALNIGFQMATTIGISAANLVNYGTGQMKGDYGWRISLGLAAVPAIIMTVGAIFLPDTPNSLIERGQTHQAREMLQKIRGVDDVNAEFQDLIDASEASRQIEHPWRNIMELKYRPHLVIVCFIPFFQQLTGINVIMFYAPVLFKTLGFGDNASLMSAVITGLVNVVATLVSVFTVDKFGRRFLFLQGGIQMIICQIAVGCIVGSVFGVKGEGTFSKGMGDIALTFICLYVAAFAWSWGPLGWLVPSEIFPLEIRSAGQSINVSVNMFFTFIIGQAFLSMLCQMKFGLFFFFAGFVLIMTLFVYFLLPETKNVPIEEMNRVWKAHWFWGKYIPDDAVGVHASTSYIKSGAISSDLSGEILNLLISQARSSRLLQGEGDVAEDFLLNSKSDIRRFSKEEKGKDIAMDTNLNQNNMRRPSPHDLFSGLDPLEIALIKDTFCDDFFFDWETIAKTLGKGDLAIMDENPVTNNNPPEQCQTMPWGPSSDLNSSVVSDPSSSFQSVFSVNGDKGVDSGKEAPSWSNDLSEANGGELGEGVTSGATHKKSQAKEKSDLGSYTKKVCRLSRFKDEASSTDIEVDKSDIQPEAPLHDPFEPIAHAKEIPKPEHHLPVVSDLDNPLLEARCEFSYGVF</sequence>
<feature type="transmembrane region" description="Helical" evidence="11">
    <location>
        <begin position="387"/>
        <end position="407"/>
    </location>
</feature>
<gene>
    <name evidence="13" type="ORF">TEA_029326</name>
</gene>
<feature type="transmembrane region" description="Helical" evidence="11">
    <location>
        <begin position="172"/>
        <end position="191"/>
    </location>
</feature>
<dbReference type="InterPro" id="IPR045262">
    <property type="entry name" value="STP/PLT_plant"/>
</dbReference>
<protein>
    <recommendedName>
        <fullName evidence="12">Major facilitator superfamily (MFS) profile domain-containing protein</fullName>
    </recommendedName>
</protein>
<dbReference type="GO" id="GO:0015293">
    <property type="term" value="F:symporter activity"/>
    <property type="evidence" value="ECO:0007669"/>
    <property type="project" value="UniProtKB-KW"/>
</dbReference>
<feature type="transmembrane region" description="Helical" evidence="11">
    <location>
        <begin position="81"/>
        <end position="101"/>
    </location>
</feature>
<keyword evidence="5 11" id="KW-0812">Transmembrane</keyword>
<evidence type="ECO:0000256" key="7">
    <source>
        <dbReference type="ARBA" id="ARBA00022989"/>
    </source>
</evidence>
<organism evidence="13 14">
    <name type="scientific">Camellia sinensis var. sinensis</name>
    <name type="common">China tea</name>
    <dbReference type="NCBI Taxonomy" id="542762"/>
    <lineage>
        <taxon>Eukaryota</taxon>
        <taxon>Viridiplantae</taxon>
        <taxon>Streptophyta</taxon>
        <taxon>Embryophyta</taxon>
        <taxon>Tracheophyta</taxon>
        <taxon>Spermatophyta</taxon>
        <taxon>Magnoliopsida</taxon>
        <taxon>eudicotyledons</taxon>
        <taxon>Gunneridae</taxon>
        <taxon>Pentapetalae</taxon>
        <taxon>asterids</taxon>
        <taxon>Ericales</taxon>
        <taxon>Theaceae</taxon>
        <taxon>Camellia</taxon>
    </lineage>
</organism>